<evidence type="ECO:0000313" key="2">
    <source>
        <dbReference type="Proteomes" id="UP000821845"/>
    </source>
</evidence>
<sequence length="76" mass="8872">MKNLFNHQDLPRDLLEQSISTPFRTPPENHPSPSFMREARTRDRGPTTHCSRDTSMRRAISNHESLCEPHCPYDHS</sequence>
<evidence type="ECO:0000313" key="1">
    <source>
        <dbReference type="EMBL" id="KAH6930006.1"/>
    </source>
</evidence>
<reference evidence="1" key="1">
    <citation type="submission" date="2020-05" db="EMBL/GenBank/DDBJ databases">
        <title>Large-scale comparative analyses of tick genomes elucidate their genetic diversity and vector capacities.</title>
        <authorList>
            <person name="Jia N."/>
            <person name="Wang J."/>
            <person name="Shi W."/>
            <person name="Du L."/>
            <person name="Sun Y."/>
            <person name="Zhan W."/>
            <person name="Jiang J."/>
            <person name="Wang Q."/>
            <person name="Zhang B."/>
            <person name="Ji P."/>
            <person name="Sakyi L.B."/>
            <person name="Cui X."/>
            <person name="Yuan T."/>
            <person name="Jiang B."/>
            <person name="Yang W."/>
            <person name="Lam T.T.-Y."/>
            <person name="Chang Q."/>
            <person name="Ding S."/>
            <person name="Wang X."/>
            <person name="Zhu J."/>
            <person name="Ruan X."/>
            <person name="Zhao L."/>
            <person name="Wei J."/>
            <person name="Que T."/>
            <person name="Du C."/>
            <person name="Cheng J."/>
            <person name="Dai P."/>
            <person name="Han X."/>
            <person name="Huang E."/>
            <person name="Gao Y."/>
            <person name="Liu J."/>
            <person name="Shao H."/>
            <person name="Ye R."/>
            <person name="Li L."/>
            <person name="Wei W."/>
            <person name="Wang X."/>
            <person name="Wang C."/>
            <person name="Yang T."/>
            <person name="Huo Q."/>
            <person name="Li W."/>
            <person name="Guo W."/>
            <person name="Chen H."/>
            <person name="Zhou L."/>
            <person name="Ni X."/>
            <person name="Tian J."/>
            <person name="Zhou Y."/>
            <person name="Sheng Y."/>
            <person name="Liu T."/>
            <person name="Pan Y."/>
            <person name="Xia L."/>
            <person name="Li J."/>
            <person name="Zhao F."/>
            <person name="Cao W."/>
        </authorList>
    </citation>
    <scope>NUCLEOTIDE SEQUENCE</scope>
    <source>
        <strain evidence="1">Hyas-2018</strain>
    </source>
</reference>
<accession>A0ACB7S7S4</accession>
<protein>
    <submittedName>
        <fullName evidence="1">Uncharacterized protein</fullName>
    </submittedName>
</protein>
<dbReference type="EMBL" id="CM023485">
    <property type="protein sequence ID" value="KAH6930006.1"/>
    <property type="molecule type" value="Genomic_DNA"/>
</dbReference>
<dbReference type="Proteomes" id="UP000821845">
    <property type="component" value="Chromosome 5"/>
</dbReference>
<gene>
    <name evidence="1" type="ORF">HPB50_007946</name>
</gene>
<keyword evidence="2" id="KW-1185">Reference proteome</keyword>
<name>A0ACB7S7S4_HYAAI</name>
<proteinExistence type="predicted"/>
<comment type="caution">
    <text evidence="1">The sequence shown here is derived from an EMBL/GenBank/DDBJ whole genome shotgun (WGS) entry which is preliminary data.</text>
</comment>
<organism evidence="1 2">
    <name type="scientific">Hyalomma asiaticum</name>
    <name type="common">Tick</name>
    <dbReference type="NCBI Taxonomy" id="266040"/>
    <lineage>
        <taxon>Eukaryota</taxon>
        <taxon>Metazoa</taxon>
        <taxon>Ecdysozoa</taxon>
        <taxon>Arthropoda</taxon>
        <taxon>Chelicerata</taxon>
        <taxon>Arachnida</taxon>
        <taxon>Acari</taxon>
        <taxon>Parasitiformes</taxon>
        <taxon>Ixodida</taxon>
        <taxon>Ixodoidea</taxon>
        <taxon>Ixodidae</taxon>
        <taxon>Hyalomminae</taxon>
        <taxon>Hyalomma</taxon>
    </lineage>
</organism>